<proteinExistence type="predicted"/>
<accession>A0A109LC23</accession>
<dbReference type="Proteomes" id="UP000061348">
    <property type="component" value="Unassembled WGS sequence"/>
</dbReference>
<dbReference type="PATRIC" id="fig|294.193.peg.2966"/>
<sequence length="32" mass="3505">MSNEKVVSDNSRASWPILNVPAMPLVKLHSAL</sequence>
<evidence type="ECO:0000313" key="2">
    <source>
        <dbReference type="Proteomes" id="UP000061348"/>
    </source>
</evidence>
<protein>
    <submittedName>
        <fullName evidence="1">Uncharacterized protein</fullName>
    </submittedName>
</protein>
<reference evidence="1 2" key="1">
    <citation type="submission" date="2015-05" db="EMBL/GenBank/DDBJ databases">
        <title>A genomic and transcriptomic approach to investigate the blue pigment phenotype in Pseudomonas fluorescens.</title>
        <authorList>
            <person name="Andreani N.A."/>
            <person name="Cardazzo B."/>
        </authorList>
    </citation>
    <scope>NUCLEOTIDE SEQUENCE [LARGE SCALE GENOMIC DNA]</scope>
    <source>
        <strain evidence="1 2">Ps_22</strain>
    </source>
</reference>
<dbReference type="AlphaFoldDB" id="A0A109LC23"/>
<gene>
    <name evidence="1" type="ORF">PFLmoz3_05828</name>
</gene>
<name>A0A109LC23_PSEFL</name>
<comment type="caution">
    <text evidence="1">The sequence shown here is derived from an EMBL/GenBank/DDBJ whole genome shotgun (WGS) entry which is preliminary data.</text>
</comment>
<dbReference type="EMBL" id="LCYA01000154">
    <property type="protein sequence ID" value="KWV84790.1"/>
    <property type="molecule type" value="Genomic_DNA"/>
</dbReference>
<organism evidence="1 2">
    <name type="scientific">Pseudomonas fluorescens</name>
    <dbReference type="NCBI Taxonomy" id="294"/>
    <lineage>
        <taxon>Bacteria</taxon>
        <taxon>Pseudomonadati</taxon>
        <taxon>Pseudomonadota</taxon>
        <taxon>Gammaproteobacteria</taxon>
        <taxon>Pseudomonadales</taxon>
        <taxon>Pseudomonadaceae</taxon>
        <taxon>Pseudomonas</taxon>
    </lineage>
</organism>
<evidence type="ECO:0000313" key="1">
    <source>
        <dbReference type="EMBL" id="KWV84790.1"/>
    </source>
</evidence>